<dbReference type="OrthoDB" id="9806643at2"/>
<keyword evidence="5" id="KW-0963">Cytoplasm</keyword>
<evidence type="ECO:0000256" key="3">
    <source>
        <dbReference type="ARBA" id="ARBA00022691"/>
    </source>
</evidence>
<dbReference type="InterPro" id="IPR029026">
    <property type="entry name" value="tRNA_m1G_MTases_N"/>
</dbReference>
<dbReference type="GO" id="GO:0005737">
    <property type="term" value="C:cytoplasm"/>
    <property type="evidence" value="ECO:0007669"/>
    <property type="project" value="UniProtKB-SubCell"/>
</dbReference>
<gene>
    <name evidence="5" type="primary">rlmH</name>
    <name evidence="6" type="ORF">ALGA_2086</name>
</gene>
<keyword evidence="2 5" id="KW-0808">Transferase</keyword>
<evidence type="ECO:0000256" key="2">
    <source>
        <dbReference type="ARBA" id="ARBA00022679"/>
    </source>
</evidence>
<comment type="function">
    <text evidence="5">Specifically methylates the pseudouridine at position 1915 (m3Psi1915) in 23S rRNA.</text>
</comment>
<dbReference type="PIRSF" id="PIRSF004505">
    <property type="entry name" value="MT_bac"/>
    <property type="match status" value="1"/>
</dbReference>
<dbReference type="EC" id="2.1.1.177" evidence="5"/>
<feature type="binding site" evidence="5">
    <location>
        <begin position="124"/>
        <end position="129"/>
    </location>
    <ligand>
        <name>S-adenosyl-L-methionine</name>
        <dbReference type="ChEBI" id="CHEBI:59789"/>
    </ligand>
</feature>
<comment type="subunit">
    <text evidence="5">Homodimer.</text>
</comment>
<accession>A0A1Y1CJ62</accession>
<feature type="binding site" evidence="5">
    <location>
        <position position="105"/>
    </location>
    <ligand>
        <name>S-adenosyl-L-methionine</name>
        <dbReference type="ChEBI" id="CHEBI:59789"/>
    </ligand>
</feature>
<organism evidence="6 7">
    <name type="scientific">Labilibaculum antarcticum</name>
    <dbReference type="NCBI Taxonomy" id="1717717"/>
    <lineage>
        <taxon>Bacteria</taxon>
        <taxon>Pseudomonadati</taxon>
        <taxon>Bacteroidota</taxon>
        <taxon>Bacteroidia</taxon>
        <taxon>Marinilabiliales</taxon>
        <taxon>Marinifilaceae</taxon>
        <taxon>Labilibaculum</taxon>
    </lineage>
</organism>
<dbReference type="Gene3D" id="3.40.1280.10">
    <property type="match status" value="1"/>
</dbReference>
<keyword evidence="3 5" id="KW-0949">S-adenosyl-L-methionine</keyword>
<dbReference type="PANTHER" id="PTHR33603:SF1">
    <property type="entry name" value="RIBOSOMAL RNA LARGE SUBUNIT METHYLTRANSFERASE H"/>
    <property type="match status" value="1"/>
</dbReference>
<name>A0A1Y1CJ62_9BACT</name>
<keyword evidence="7" id="KW-1185">Reference proteome</keyword>
<dbReference type="Proteomes" id="UP000218267">
    <property type="component" value="Chromosome"/>
</dbReference>
<dbReference type="PANTHER" id="PTHR33603">
    <property type="entry name" value="METHYLTRANSFERASE"/>
    <property type="match status" value="1"/>
</dbReference>
<dbReference type="SUPFAM" id="SSF75217">
    <property type="entry name" value="alpha/beta knot"/>
    <property type="match status" value="1"/>
</dbReference>
<keyword evidence="1 5" id="KW-0489">Methyltransferase</keyword>
<dbReference type="KEGG" id="mbas:ALGA_2086"/>
<evidence type="ECO:0000313" key="7">
    <source>
        <dbReference type="Proteomes" id="UP000218267"/>
    </source>
</evidence>
<dbReference type="InterPro" id="IPR029028">
    <property type="entry name" value="Alpha/beta_knot_MTases"/>
</dbReference>
<evidence type="ECO:0000256" key="1">
    <source>
        <dbReference type="ARBA" id="ARBA00022603"/>
    </source>
</evidence>
<dbReference type="Pfam" id="PF02590">
    <property type="entry name" value="SPOUT_MTase"/>
    <property type="match status" value="1"/>
</dbReference>
<protein>
    <recommendedName>
        <fullName evidence="5">Ribosomal RNA large subunit methyltransferase H</fullName>
        <ecNumber evidence="5">2.1.1.177</ecNumber>
    </recommendedName>
    <alternativeName>
        <fullName evidence="5">23S rRNA (pseudouridine1915-N3)-methyltransferase</fullName>
    </alternativeName>
    <alternativeName>
        <fullName evidence="5">23S rRNA m3Psi1915 methyltransferase</fullName>
    </alternativeName>
    <alternativeName>
        <fullName evidence="5">rRNA (pseudouridine-N3-)-methyltransferase RlmH</fullName>
    </alternativeName>
</protein>
<keyword evidence="5" id="KW-0698">rRNA processing</keyword>
<comment type="subcellular location">
    <subcellularLocation>
        <location evidence="5">Cytoplasm</location>
    </subcellularLocation>
</comment>
<comment type="similarity">
    <text evidence="4 5">Belongs to the RNA methyltransferase RlmH family.</text>
</comment>
<proteinExistence type="inferred from homology"/>
<sequence length="157" mass="17974">MKIVLLVIGKTDKDFVRNGIDEYQKRLVHYLPFEINIIPDIKNTKNLSENQQKQKEGDLILEKIKSGDTLILLDEGGKEFSSVGFSQFIEQKMIGGTKNLVFVIGGPYGFSDEVYLKAQGKLSLSKMTFSHQMIRMIFTEQLYRAMTIIKGEPYHHV</sequence>
<dbReference type="GO" id="GO:0070038">
    <property type="term" value="F:rRNA (pseudouridine-N3-)-methyltransferase activity"/>
    <property type="evidence" value="ECO:0007669"/>
    <property type="project" value="UniProtKB-UniRule"/>
</dbReference>
<dbReference type="HAMAP" id="MF_00658">
    <property type="entry name" value="23SrRNA_methyltr_H"/>
    <property type="match status" value="1"/>
</dbReference>
<reference evidence="7" key="2">
    <citation type="journal article" date="2020" name="Antonie Van Leeuwenhoek">
        <title>Labilibaculum antarcticum sp. nov., a novel facultative anaerobic, psychrotorelant bacterium isolated from marine sediment of Antarctica.</title>
        <authorList>
            <person name="Watanabe M."/>
            <person name="Kojima H."/>
            <person name="Fukui M."/>
        </authorList>
    </citation>
    <scope>NUCLEOTIDE SEQUENCE [LARGE SCALE GENOMIC DNA]</scope>
    <source>
        <strain evidence="7">SPP2</strain>
    </source>
</reference>
<evidence type="ECO:0000313" key="6">
    <source>
        <dbReference type="EMBL" id="BAX80429.1"/>
    </source>
</evidence>
<dbReference type="NCBIfam" id="NF000990">
    <property type="entry name" value="PRK00103.2-4"/>
    <property type="match status" value="1"/>
</dbReference>
<evidence type="ECO:0000256" key="5">
    <source>
        <dbReference type="HAMAP-Rule" id="MF_00658"/>
    </source>
</evidence>
<reference evidence="6 7" key="1">
    <citation type="journal article" date="2018" name="Mar. Genomics">
        <title>Complete genome sequence of Marinifilaceae bacterium strain SPP2, isolated from the Antarctic marine sediment.</title>
        <authorList>
            <person name="Watanabe M."/>
            <person name="Kojima H."/>
            <person name="Fukui M."/>
        </authorList>
    </citation>
    <scope>NUCLEOTIDE SEQUENCE [LARGE SCALE GENOMIC DNA]</scope>
    <source>
        <strain evidence="6 7">SPP2</strain>
    </source>
</reference>
<dbReference type="RefSeq" id="WP_096429283.1">
    <property type="nucleotide sequence ID" value="NZ_AP018042.1"/>
</dbReference>
<dbReference type="CDD" id="cd18081">
    <property type="entry name" value="RlmH-like"/>
    <property type="match status" value="1"/>
</dbReference>
<dbReference type="InterPro" id="IPR003742">
    <property type="entry name" value="RlmH-like"/>
</dbReference>
<dbReference type="EMBL" id="AP018042">
    <property type="protein sequence ID" value="BAX80429.1"/>
    <property type="molecule type" value="Genomic_DNA"/>
</dbReference>
<evidence type="ECO:0000256" key="4">
    <source>
        <dbReference type="ARBA" id="ARBA00038303"/>
    </source>
</evidence>
<dbReference type="AlphaFoldDB" id="A0A1Y1CJ62"/>
<comment type="catalytic activity">
    <reaction evidence="5">
        <text>pseudouridine(1915) in 23S rRNA + S-adenosyl-L-methionine = N(3)-methylpseudouridine(1915) in 23S rRNA + S-adenosyl-L-homocysteine + H(+)</text>
        <dbReference type="Rhea" id="RHEA:42752"/>
        <dbReference type="Rhea" id="RHEA-COMP:10221"/>
        <dbReference type="Rhea" id="RHEA-COMP:10222"/>
        <dbReference type="ChEBI" id="CHEBI:15378"/>
        <dbReference type="ChEBI" id="CHEBI:57856"/>
        <dbReference type="ChEBI" id="CHEBI:59789"/>
        <dbReference type="ChEBI" id="CHEBI:65314"/>
        <dbReference type="ChEBI" id="CHEBI:74486"/>
        <dbReference type="EC" id="2.1.1.177"/>
    </reaction>
</comment>
<feature type="binding site" evidence="5">
    <location>
        <position position="73"/>
    </location>
    <ligand>
        <name>S-adenosyl-L-methionine</name>
        <dbReference type="ChEBI" id="CHEBI:59789"/>
    </ligand>
</feature>